<evidence type="ECO:0000313" key="2">
    <source>
        <dbReference type="Proteomes" id="UP000735302"/>
    </source>
</evidence>
<evidence type="ECO:0000313" key="1">
    <source>
        <dbReference type="EMBL" id="GFO34950.1"/>
    </source>
</evidence>
<reference evidence="1 2" key="1">
    <citation type="journal article" date="2021" name="Elife">
        <title>Chloroplast acquisition without the gene transfer in kleptoplastic sea slugs, Plakobranchus ocellatus.</title>
        <authorList>
            <person name="Maeda T."/>
            <person name="Takahashi S."/>
            <person name="Yoshida T."/>
            <person name="Shimamura S."/>
            <person name="Takaki Y."/>
            <person name="Nagai Y."/>
            <person name="Toyoda A."/>
            <person name="Suzuki Y."/>
            <person name="Arimoto A."/>
            <person name="Ishii H."/>
            <person name="Satoh N."/>
            <person name="Nishiyama T."/>
            <person name="Hasebe M."/>
            <person name="Maruyama T."/>
            <person name="Minagawa J."/>
            <person name="Obokata J."/>
            <person name="Shigenobu S."/>
        </authorList>
    </citation>
    <scope>NUCLEOTIDE SEQUENCE [LARGE SCALE GENOMIC DNA]</scope>
</reference>
<keyword evidence="2" id="KW-1185">Reference proteome</keyword>
<proteinExistence type="predicted"/>
<comment type="caution">
    <text evidence="1">The sequence shown here is derived from an EMBL/GenBank/DDBJ whole genome shotgun (WGS) entry which is preliminary data.</text>
</comment>
<name>A0AAV4CSR4_9GAST</name>
<protein>
    <submittedName>
        <fullName evidence="1">Transposable element p transposase</fullName>
    </submittedName>
</protein>
<sequence length="148" mass="17125">MCLKVFSEKTHQALLKHTGMEKFEDIEDTAIFINKVLTWWKILNVKSQYMDVRQNDHLQAAIGDPNDERLETILNFGNMALQMAGKQGKRQKQLTRDTAQAIFHTCNGLVSLCRHLLLTSHQYVLLGQFSTDPLVKEFSKLRQEEHIL</sequence>
<dbReference type="Proteomes" id="UP000735302">
    <property type="component" value="Unassembled WGS sequence"/>
</dbReference>
<organism evidence="1 2">
    <name type="scientific">Plakobranchus ocellatus</name>
    <dbReference type="NCBI Taxonomy" id="259542"/>
    <lineage>
        <taxon>Eukaryota</taxon>
        <taxon>Metazoa</taxon>
        <taxon>Spiralia</taxon>
        <taxon>Lophotrochozoa</taxon>
        <taxon>Mollusca</taxon>
        <taxon>Gastropoda</taxon>
        <taxon>Heterobranchia</taxon>
        <taxon>Euthyneura</taxon>
        <taxon>Panpulmonata</taxon>
        <taxon>Sacoglossa</taxon>
        <taxon>Placobranchoidea</taxon>
        <taxon>Plakobranchidae</taxon>
        <taxon>Plakobranchus</taxon>
    </lineage>
</organism>
<accession>A0AAV4CSR4</accession>
<dbReference type="AlphaFoldDB" id="A0AAV4CSR4"/>
<gene>
    <name evidence="1" type="ORF">PoB_006145500</name>
</gene>
<dbReference type="EMBL" id="BLXT01006948">
    <property type="protein sequence ID" value="GFO34950.1"/>
    <property type="molecule type" value="Genomic_DNA"/>
</dbReference>